<evidence type="ECO:0000313" key="2">
    <source>
        <dbReference type="Proteomes" id="UP001497444"/>
    </source>
</evidence>
<keyword evidence="2" id="KW-1185">Reference proteome</keyword>
<feature type="non-terminal residue" evidence="1">
    <location>
        <position position="1"/>
    </location>
</feature>
<dbReference type="Proteomes" id="UP001497444">
    <property type="component" value="Unassembled WGS sequence"/>
</dbReference>
<sequence>TLQFCVDQQIPSIFLKLRPESANVIRENLCLTEDSRNGYILNISSEIESEQLVKVVFKDYFAFQMAVNSMRLTSRVFKYLKIEEISTSKALHLLDSSDIVLLKRELLECNAKIAQLNSSPFANIGFQ</sequence>
<reference evidence="1" key="1">
    <citation type="submission" date="2024-02" db="EMBL/GenBank/DDBJ databases">
        <authorList>
            <consortium name="ELIXIR-Norway"/>
            <consortium name="Elixir Norway"/>
        </authorList>
    </citation>
    <scope>NUCLEOTIDE SEQUENCE</scope>
</reference>
<dbReference type="EMBL" id="CAXAQS010000852">
    <property type="protein sequence ID" value="CAK9253415.1"/>
    <property type="molecule type" value="Genomic_DNA"/>
</dbReference>
<accession>A0ABP0VG33</accession>
<comment type="caution">
    <text evidence="1">The sequence shown here is derived from an EMBL/GenBank/DDBJ whole genome shotgun (WGS) entry which is preliminary data.</text>
</comment>
<organism evidence="1 2">
    <name type="scientific">Sphagnum jensenii</name>
    <dbReference type="NCBI Taxonomy" id="128206"/>
    <lineage>
        <taxon>Eukaryota</taxon>
        <taxon>Viridiplantae</taxon>
        <taxon>Streptophyta</taxon>
        <taxon>Embryophyta</taxon>
        <taxon>Bryophyta</taxon>
        <taxon>Sphagnophytina</taxon>
        <taxon>Sphagnopsida</taxon>
        <taxon>Sphagnales</taxon>
        <taxon>Sphagnaceae</taxon>
        <taxon>Sphagnum</taxon>
    </lineage>
</organism>
<proteinExistence type="predicted"/>
<protein>
    <submittedName>
        <fullName evidence="1">Uncharacterized protein</fullName>
    </submittedName>
</protein>
<evidence type="ECO:0000313" key="1">
    <source>
        <dbReference type="EMBL" id="CAK9253415.1"/>
    </source>
</evidence>
<name>A0ABP0VG33_9BRYO</name>
<gene>
    <name evidence="1" type="ORF">CSSPJE1EN1_LOCUS28793</name>
</gene>